<name>A0AB94IAM9_9GAMM</name>
<sequence>MKQQLLTLLDSQDNQHYYRYLLIDPLTSVSEMDFIDLNNIKDQLDDEAITTVIRSDLAYDLASCPKLVTIGKPNLPLEKRLLHFSVVEAQSEILQKKRYICGWMVSQYPPEVVAEQITHIGRFLTKYMGTHFVPFYEPFRMQLLHQGNAVCPEFLADVLNCFQHYSYPTINKTVNTIHHLGYKPENFTLFLSEEAKFYQQHSNILFDIYLSQVNILTKTEKEIDNISLMEIAESYHKACSYGLNALSDRKIFTLMSMTYGNLLSNTKIKQAIDAAKFDEGSLIERFKAIERPHFLSIKQAER</sequence>
<reference evidence="1 2" key="1">
    <citation type="journal article" date="2014" name="Appl. Environ. Microbiol.">
        <title>Genomic features of a bumble bee symbiont reflect its host environment.</title>
        <authorList>
            <person name="Martinson V.G."/>
            <person name="Magoc T."/>
            <person name="Koch H."/>
            <person name="Salzberg S.L."/>
            <person name="Moran N.A."/>
        </authorList>
    </citation>
    <scope>NUCLEOTIDE SEQUENCE [LARGE SCALE GENOMIC DNA]</scope>
    <source>
        <strain evidence="1 2">Bimp</strain>
    </source>
</reference>
<protein>
    <recommendedName>
        <fullName evidence="3">DUF4123 domain-containing protein</fullName>
    </recommendedName>
</protein>
<dbReference type="RefSeq" id="WP_133459316.1">
    <property type="nucleotide sequence ID" value="NZ_AWGA01000081.1"/>
</dbReference>
<dbReference type="Proteomes" id="UP000506160">
    <property type="component" value="Unassembled WGS sequence"/>
</dbReference>
<evidence type="ECO:0000313" key="2">
    <source>
        <dbReference type="Proteomes" id="UP000506160"/>
    </source>
</evidence>
<evidence type="ECO:0008006" key="3">
    <source>
        <dbReference type="Google" id="ProtNLM"/>
    </source>
</evidence>
<dbReference type="EMBL" id="AWGA01000081">
    <property type="protein sequence ID" value="TEA26460.1"/>
    <property type="molecule type" value="Genomic_DNA"/>
</dbReference>
<proteinExistence type="predicted"/>
<gene>
    <name evidence="1" type="ORF">O970_08705</name>
</gene>
<keyword evidence="2" id="KW-1185">Reference proteome</keyword>
<comment type="caution">
    <text evidence="1">The sequence shown here is derived from an EMBL/GenBank/DDBJ whole genome shotgun (WGS) entry which is preliminary data.</text>
</comment>
<accession>A0AB94IAM9</accession>
<organism evidence="1 2">
    <name type="scientific">Candidatus Schmidhempelia bombi str. Bimp</name>
    <dbReference type="NCBI Taxonomy" id="1387197"/>
    <lineage>
        <taxon>Bacteria</taxon>
        <taxon>Pseudomonadati</taxon>
        <taxon>Pseudomonadota</taxon>
        <taxon>Gammaproteobacteria</taxon>
        <taxon>Orbales</taxon>
        <taxon>Orbaceae</taxon>
        <taxon>Candidatus Schmidhempelia</taxon>
    </lineage>
</organism>
<evidence type="ECO:0000313" key="1">
    <source>
        <dbReference type="EMBL" id="TEA26460.1"/>
    </source>
</evidence>
<dbReference type="AlphaFoldDB" id="A0AB94IAM9"/>